<name>A0A0K9XFU8_9ACTN</name>
<dbReference type="PATRIC" id="fig|1678637.3.peg.2613"/>
<comment type="subcellular location">
    <subcellularLocation>
        <location evidence="2">Gas vesicle</location>
    </subcellularLocation>
</comment>
<reference evidence="5" key="1">
    <citation type="submission" date="2015-07" db="EMBL/GenBank/DDBJ databases">
        <title>Draft genome sequence of Streptomyces sp. CMAA 1322, a bacterium isolated from Caatinga biome, from dry forest semiarid of Brazil.</title>
        <authorList>
            <person name="Santos S.N."/>
            <person name="Gacesa R."/>
            <person name="Taketani R.G."/>
            <person name="Long P.F."/>
            <person name="Melo I.S."/>
        </authorList>
    </citation>
    <scope>NUCLEOTIDE SEQUENCE [LARGE SCALE GENOMIC DNA]</scope>
    <source>
        <strain evidence="5">CMAA 1322</strain>
    </source>
</reference>
<evidence type="ECO:0000313" key="4">
    <source>
        <dbReference type="EMBL" id="KNB52284.1"/>
    </source>
</evidence>
<dbReference type="EMBL" id="LFXA01000007">
    <property type="protein sequence ID" value="KNB52284.1"/>
    <property type="molecule type" value="Genomic_DNA"/>
</dbReference>
<comment type="similarity">
    <text evidence="3">Belongs to the gas vesicle GvpF/GvpL family.</text>
</comment>
<dbReference type="GO" id="GO:0031411">
    <property type="term" value="C:gas vesicle"/>
    <property type="evidence" value="ECO:0007669"/>
    <property type="project" value="UniProtKB-SubCell"/>
</dbReference>
<keyword evidence="1" id="KW-0304">Gas vesicle</keyword>
<comment type="caution">
    <text evidence="4">The sequence shown here is derived from an EMBL/GenBank/DDBJ whole genome shotgun (WGS) entry which is preliminary data.</text>
</comment>
<dbReference type="Proteomes" id="UP000037288">
    <property type="component" value="Unassembled WGS sequence"/>
</dbReference>
<sequence length="238" mass="25925">MSTYVYGITHEGCALPEGLTGVGEPPCPVRLVTGSGLAAVVSDCPEDLRPKRRDLLAHQRVLSEAGRAAAVLPLRFGSVSEGDEDVLDTLSRNADRYRSQLERLSGRVEYNVKAVHDEEAVLHLVLAEDARLRALAEANRKAGGGSYEDRLRFGEQVAEAVRSREAWDADLVRDTLEPLAEGCRPGPESGGWFLNLSFLLAEPAAERLVTTADRLRRAHPQLDLTVTGPLPPYSFVDS</sequence>
<dbReference type="STRING" id="1678637.AC230_12100"/>
<dbReference type="PANTHER" id="PTHR36852">
    <property type="entry name" value="PROTEIN GVPL 2"/>
    <property type="match status" value="1"/>
</dbReference>
<dbReference type="GO" id="GO:0031412">
    <property type="term" value="P:gas vesicle organization"/>
    <property type="evidence" value="ECO:0007669"/>
    <property type="project" value="InterPro"/>
</dbReference>
<dbReference type="AlphaFoldDB" id="A0A0K9XFU8"/>
<dbReference type="OrthoDB" id="4864106at2"/>
<evidence type="ECO:0000256" key="3">
    <source>
        <dbReference type="ARBA" id="ARBA00035643"/>
    </source>
</evidence>
<evidence type="ECO:0000256" key="2">
    <source>
        <dbReference type="ARBA" id="ARBA00035108"/>
    </source>
</evidence>
<dbReference type="PANTHER" id="PTHR36852:SF1">
    <property type="entry name" value="PROTEIN GVPL 2"/>
    <property type="match status" value="1"/>
</dbReference>
<organism evidence="4 5">
    <name type="scientific">Streptomyces caatingaensis</name>
    <dbReference type="NCBI Taxonomy" id="1678637"/>
    <lineage>
        <taxon>Bacteria</taxon>
        <taxon>Bacillati</taxon>
        <taxon>Actinomycetota</taxon>
        <taxon>Actinomycetes</taxon>
        <taxon>Kitasatosporales</taxon>
        <taxon>Streptomycetaceae</taxon>
        <taxon>Streptomyces</taxon>
    </lineage>
</organism>
<proteinExistence type="inferred from homology"/>
<keyword evidence="5" id="KW-1185">Reference proteome</keyword>
<dbReference type="RefSeq" id="WP_049716139.1">
    <property type="nucleotide sequence ID" value="NZ_LFXA01000007.1"/>
</dbReference>
<evidence type="ECO:0000313" key="5">
    <source>
        <dbReference type="Proteomes" id="UP000037288"/>
    </source>
</evidence>
<evidence type="ECO:0000256" key="1">
    <source>
        <dbReference type="ARBA" id="ARBA00022987"/>
    </source>
</evidence>
<gene>
    <name evidence="4" type="ORF">AC230_12100</name>
</gene>
<dbReference type="Pfam" id="PF06386">
    <property type="entry name" value="GvpL_GvpF"/>
    <property type="match status" value="1"/>
</dbReference>
<accession>A0A0K9XFU8</accession>
<dbReference type="InterPro" id="IPR009430">
    <property type="entry name" value="GvpL/GvpF"/>
</dbReference>
<protein>
    <submittedName>
        <fullName evidence="4">Gas vesicle protein</fullName>
    </submittedName>
</protein>